<dbReference type="RefSeq" id="XP_002108472.1">
    <property type="nucleotide sequence ID" value="XM_002108436.1"/>
</dbReference>
<reference evidence="8 9" key="1">
    <citation type="journal article" date="2008" name="Nature">
        <title>The Trichoplax genome and the nature of placozoans.</title>
        <authorList>
            <person name="Srivastava M."/>
            <person name="Begovic E."/>
            <person name="Chapman J."/>
            <person name="Putnam N.H."/>
            <person name="Hellsten U."/>
            <person name="Kawashima T."/>
            <person name="Kuo A."/>
            <person name="Mitros T."/>
            <person name="Salamov A."/>
            <person name="Carpenter M.L."/>
            <person name="Signorovitch A.Y."/>
            <person name="Moreno M.A."/>
            <person name="Kamm K."/>
            <person name="Grimwood J."/>
            <person name="Schmutz J."/>
            <person name="Shapiro H."/>
            <person name="Grigoriev I.V."/>
            <person name="Buss L.W."/>
            <person name="Schierwater B."/>
            <person name="Dellaporta S.L."/>
            <person name="Rokhsar D.S."/>
        </authorList>
    </citation>
    <scope>NUCLEOTIDE SEQUENCE [LARGE SCALE GENOMIC DNA]</scope>
    <source>
        <strain evidence="8 9">Grell-BS-1999</strain>
    </source>
</reference>
<dbReference type="Pfam" id="PF22628">
    <property type="entry name" value="zf-CCCH_10"/>
    <property type="match status" value="3"/>
</dbReference>
<dbReference type="PANTHER" id="PTHR12675">
    <property type="entry name" value="MUSCLEBLIND-LIKE PROTEIN"/>
    <property type="match status" value="1"/>
</dbReference>
<dbReference type="KEGG" id="tad:TRIADDRAFT_4444"/>
<name>B3RIY4_TRIAD</name>
<evidence type="ECO:0000256" key="4">
    <source>
        <dbReference type="ARBA" id="ARBA00022833"/>
    </source>
</evidence>
<keyword evidence="9" id="KW-1185">Reference proteome</keyword>
<protein>
    <recommendedName>
        <fullName evidence="7">C3H1-type domain-containing protein</fullName>
    </recommendedName>
</protein>
<feature type="zinc finger region" description="C3H1-type" evidence="6">
    <location>
        <begin position="174"/>
        <end position="201"/>
    </location>
</feature>
<keyword evidence="2" id="KW-0677">Repeat</keyword>
<dbReference type="InterPro" id="IPR054429">
    <property type="entry name" value="Znf-CCCH_Muscleblind-like"/>
</dbReference>
<feature type="domain" description="C3H1-type" evidence="7">
    <location>
        <begin position="174"/>
        <end position="201"/>
    </location>
</feature>
<keyword evidence="4 6" id="KW-0862">Zinc</keyword>
<comment type="similarity">
    <text evidence="5">Belongs to the muscleblind family.</text>
</comment>
<dbReference type="PhylomeDB" id="B3RIY4"/>
<dbReference type="GO" id="GO:0005654">
    <property type="term" value="C:nucleoplasm"/>
    <property type="evidence" value="ECO:0000318"/>
    <property type="project" value="GO_Central"/>
</dbReference>
<keyword evidence="3 6" id="KW-0863">Zinc-finger</keyword>
<dbReference type="AlphaFoldDB" id="B3RIY4"/>
<feature type="non-terminal residue" evidence="8">
    <location>
        <position position="247"/>
    </location>
</feature>
<sequence>NITTGKDTSWLQVEVCREFLRSKCARDEGECRYAHPGNNIQIDNGFVTACYDSIKNRCNREVCKYFHPPKHLKIQLENNGRLNLRQQQQHQQQQQQQRQMQQQLLLTTGPPFVGQPIVNIKEGIHYNRFLPYSAPFVSIVPALYPEYVTSAPLEPILINNAIGNSMPKKPAKVDRMEVCRQYRRGTCSRGEDECRYAHPPTNVVIDKYDNTVTLCMDHIKGKCQRDVCRYFHPPPHLLTRVKQQQAQ</sequence>
<evidence type="ECO:0000259" key="7">
    <source>
        <dbReference type="PROSITE" id="PS50103"/>
    </source>
</evidence>
<evidence type="ECO:0000313" key="8">
    <source>
        <dbReference type="EMBL" id="EDV29270.1"/>
    </source>
</evidence>
<evidence type="ECO:0000256" key="5">
    <source>
        <dbReference type="ARBA" id="ARBA00038226"/>
    </source>
</evidence>
<dbReference type="GO" id="GO:0005737">
    <property type="term" value="C:cytoplasm"/>
    <property type="evidence" value="ECO:0000318"/>
    <property type="project" value="GO_Central"/>
</dbReference>
<feature type="non-terminal residue" evidence="8">
    <location>
        <position position="1"/>
    </location>
</feature>
<dbReference type="FunFam" id="3.30.1370.210:FF:000001">
    <property type="entry name" value="Muscleblind-like 2 isoform 1"/>
    <property type="match status" value="1"/>
</dbReference>
<dbReference type="OMA" id="IECKYAH"/>
<dbReference type="CTD" id="6748889"/>
<evidence type="ECO:0000256" key="6">
    <source>
        <dbReference type="PROSITE-ProRule" id="PRU00723"/>
    </source>
</evidence>
<proteinExistence type="inferred from homology"/>
<dbReference type="FunCoup" id="B3RIY4">
    <property type="interactions" value="1357"/>
</dbReference>
<dbReference type="SMART" id="SM00356">
    <property type="entry name" value="ZnF_C3H1"/>
    <property type="match status" value="4"/>
</dbReference>
<evidence type="ECO:0000256" key="3">
    <source>
        <dbReference type="ARBA" id="ARBA00022771"/>
    </source>
</evidence>
<evidence type="ECO:0000256" key="2">
    <source>
        <dbReference type="ARBA" id="ARBA00022737"/>
    </source>
</evidence>
<dbReference type="EMBL" id="DS985241">
    <property type="protein sequence ID" value="EDV29270.1"/>
    <property type="molecule type" value="Genomic_DNA"/>
</dbReference>
<dbReference type="eggNOG" id="KOG2494">
    <property type="taxonomic scope" value="Eukaryota"/>
</dbReference>
<dbReference type="GO" id="GO:0003723">
    <property type="term" value="F:RNA binding"/>
    <property type="evidence" value="ECO:0000318"/>
    <property type="project" value="GO_Central"/>
</dbReference>
<dbReference type="GeneID" id="6748889"/>
<organism evidence="8 9">
    <name type="scientific">Trichoplax adhaerens</name>
    <name type="common">Trichoplax reptans</name>
    <dbReference type="NCBI Taxonomy" id="10228"/>
    <lineage>
        <taxon>Eukaryota</taxon>
        <taxon>Metazoa</taxon>
        <taxon>Placozoa</taxon>
        <taxon>Uniplacotomia</taxon>
        <taxon>Trichoplacea</taxon>
        <taxon>Trichoplacidae</taxon>
        <taxon>Trichoplax</taxon>
    </lineage>
</organism>
<dbReference type="Gene3D" id="3.30.1370.210">
    <property type="match status" value="2"/>
</dbReference>
<dbReference type="HOGENOM" id="CLU_053536_0_0_1"/>
<feature type="domain" description="C3H1-type" evidence="7">
    <location>
        <begin position="209"/>
        <end position="235"/>
    </location>
</feature>
<feature type="zinc finger region" description="C3H1-type" evidence="6">
    <location>
        <begin position="209"/>
        <end position="235"/>
    </location>
</feature>
<evidence type="ECO:0000313" key="9">
    <source>
        <dbReference type="Proteomes" id="UP000009022"/>
    </source>
</evidence>
<feature type="domain" description="C3H1-type" evidence="7">
    <location>
        <begin position="10"/>
        <end position="38"/>
    </location>
</feature>
<gene>
    <name evidence="8" type="ORF">TRIADDRAFT_4444</name>
</gene>
<dbReference type="STRING" id="10228.B3RIY4"/>
<dbReference type="GO" id="GO:0008270">
    <property type="term" value="F:zinc ion binding"/>
    <property type="evidence" value="ECO:0007669"/>
    <property type="project" value="UniProtKB-KW"/>
</dbReference>
<dbReference type="Proteomes" id="UP000009022">
    <property type="component" value="Unassembled WGS sequence"/>
</dbReference>
<dbReference type="OrthoDB" id="6285980at2759"/>
<dbReference type="InterPro" id="IPR000571">
    <property type="entry name" value="Znf_CCCH"/>
</dbReference>
<evidence type="ECO:0000256" key="1">
    <source>
        <dbReference type="ARBA" id="ARBA00022723"/>
    </source>
</evidence>
<dbReference type="InParanoid" id="B3RIY4"/>
<dbReference type="PANTHER" id="PTHR12675:SF12">
    <property type="entry name" value="PROTEIN MUSCLEBLIND"/>
    <property type="match status" value="1"/>
</dbReference>
<dbReference type="GO" id="GO:0043484">
    <property type="term" value="P:regulation of RNA splicing"/>
    <property type="evidence" value="ECO:0000318"/>
    <property type="project" value="GO_Central"/>
</dbReference>
<keyword evidence="1 6" id="KW-0479">Metal-binding</keyword>
<feature type="zinc finger region" description="C3H1-type" evidence="6">
    <location>
        <begin position="10"/>
        <end position="38"/>
    </location>
</feature>
<dbReference type="Pfam" id="PF00642">
    <property type="entry name" value="zf-CCCH"/>
    <property type="match status" value="1"/>
</dbReference>
<dbReference type="PROSITE" id="PS50103">
    <property type="entry name" value="ZF_C3H1"/>
    <property type="match status" value="3"/>
</dbReference>
<accession>B3RIY4</accession>